<dbReference type="EMBL" id="ML991772">
    <property type="protein sequence ID" value="KAF2239409.1"/>
    <property type="molecule type" value="Genomic_DNA"/>
</dbReference>
<proteinExistence type="predicted"/>
<gene>
    <name evidence="2" type="ORF">EV356DRAFT_528007</name>
</gene>
<keyword evidence="3" id="KW-1185">Reference proteome</keyword>
<evidence type="ECO:0000313" key="2">
    <source>
        <dbReference type="EMBL" id="KAF2239409.1"/>
    </source>
</evidence>
<evidence type="ECO:0000313" key="3">
    <source>
        <dbReference type="Proteomes" id="UP000800092"/>
    </source>
</evidence>
<organism evidence="2 3">
    <name type="scientific">Viridothelium virens</name>
    <name type="common">Speckled blister lichen</name>
    <name type="synonym">Trypethelium virens</name>
    <dbReference type="NCBI Taxonomy" id="1048519"/>
    <lineage>
        <taxon>Eukaryota</taxon>
        <taxon>Fungi</taxon>
        <taxon>Dikarya</taxon>
        <taxon>Ascomycota</taxon>
        <taxon>Pezizomycotina</taxon>
        <taxon>Dothideomycetes</taxon>
        <taxon>Dothideomycetes incertae sedis</taxon>
        <taxon>Trypetheliales</taxon>
        <taxon>Trypetheliaceae</taxon>
        <taxon>Viridothelium</taxon>
    </lineage>
</organism>
<sequence length="380" mass="43326">MSGLNLLCLPNDILVLLPAFLHNIEDYLNLAATCRTLRECMGTATPKTILRLAAAQSKIFFRPSPHFLVAATARELGHWARRSAANEQDLAQKMEDGIDGLLGLVLAHCTITLGRIRELFSMRFSIMNPVTDIIDQCVGQQWLSTPNFWNGGVDDAYTISADPSETFFHLVIYGELFGPDFEPILSQNHDARRLRVETRLEFIKYCVPDFACQQNGYIDAQDTRLPDGTLDPRRDVKNTGPYRRNDDSGRPDQIYDNNIALTWVIKSSRWKAHWAVIRAQAAPDFDDNFDDGWWYDEDDGEDWRQRLWETVMVCQGLEGLGMIRPGIQDQWVDKIREWKDKVARLDREPHTTKVGRQGTLEYPFLLGDLRICASGYVAGT</sequence>
<dbReference type="OrthoDB" id="2853639at2759"/>
<dbReference type="Proteomes" id="UP000800092">
    <property type="component" value="Unassembled WGS sequence"/>
</dbReference>
<protein>
    <submittedName>
        <fullName evidence="2">Uncharacterized protein</fullName>
    </submittedName>
</protein>
<evidence type="ECO:0000256" key="1">
    <source>
        <dbReference type="SAM" id="MobiDB-lite"/>
    </source>
</evidence>
<name>A0A6A6HNI0_VIRVR</name>
<reference evidence="2" key="1">
    <citation type="journal article" date="2020" name="Stud. Mycol.">
        <title>101 Dothideomycetes genomes: a test case for predicting lifestyles and emergence of pathogens.</title>
        <authorList>
            <person name="Haridas S."/>
            <person name="Albert R."/>
            <person name="Binder M."/>
            <person name="Bloem J."/>
            <person name="Labutti K."/>
            <person name="Salamov A."/>
            <person name="Andreopoulos B."/>
            <person name="Baker S."/>
            <person name="Barry K."/>
            <person name="Bills G."/>
            <person name="Bluhm B."/>
            <person name="Cannon C."/>
            <person name="Castanera R."/>
            <person name="Culley D."/>
            <person name="Daum C."/>
            <person name="Ezra D."/>
            <person name="Gonzalez J."/>
            <person name="Henrissat B."/>
            <person name="Kuo A."/>
            <person name="Liang C."/>
            <person name="Lipzen A."/>
            <person name="Lutzoni F."/>
            <person name="Magnuson J."/>
            <person name="Mondo S."/>
            <person name="Nolan M."/>
            <person name="Ohm R."/>
            <person name="Pangilinan J."/>
            <person name="Park H.-J."/>
            <person name="Ramirez L."/>
            <person name="Alfaro M."/>
            <person name="Sun H."/>
            <person name="Tritt A."/>
            <person name="Yoshinaga Y."/>
            <person name="Zwiers L.-H."/>
            <person name="Turgeon B."/>
            <person name="Goodwin S."/>
            <person name="Spatafora J."/>
            <person name="Crous P."/>
            <person name="Grigoriev I."/>
        </authorList>
    </citation>
    <scope>NUCLEOTIDE SEQUENCE</scope>
    <source>
        <strain evidence="2">Tuck. ex Michener</strain>
    </source>
</reference>
<accession>A0A6A6HNI0</accession>
<feature type="region of interest" description="Disordered" evidence="1">
    <location>
        <begin position="222"/>
        <end position="250"/>
    </location>
</feature>
<dbReference type="AlphaFoldDB" id="A0A6A6HNI0"/>